<keyword evidence="3" id="KW-1185">Reference proteome</keyword>
<dbReference type="InterPro" id="IPR011050">
    <property type="entry name" value="Pectin_lyase_fold/virulence"/>
</dbReference>
<name>A0A1G8ASP4_9BACI</name>
<feature type="compositionally biased region" description="Low complexity" evidence="1">
    <location>
        <begin position="71"/>
        <end position="87"/>
    </location>
</feature>
<dbReference type="GO" id="GO:0030020">
    <property type="term" value="F:extracellular matrix structural constituent conferring tensile strength"/>
    <property type="evidence" value="ECO:0007669"/>
    <property type="project" value="TreeGrafter"/>
</dbReference>
<sequence>MGNKRGFYQKNQMPARRMRSEHLRSVMPPTGCDFYSRKRCTPGPPGPPGPQGPAGPQGEPGSPGPQGLAGPQGEPGSPGPQGLAGPQGEPGPPGPSGPQGPRGLEGPQGEQGPPGQGSYFLSDQSNDDTSLLPAGTTVTLTLPPISTQEGEKVKLNSFIHLYMETSLSSNYALHASYTLQRLGDEPQTLTSADINQSVQNSTTIAITNTYIPSISWIDEPPAGTHEYQITVTAVTAENITTLSIGSRSLNASAQISYDPYNVYVKAGAEDGNGSLEHPFGTIEEGMSAVFQGGTVHILEGTYTIEDQLVITQPLRLDGSSAETAPQLVFAASTSDDAVLIQSDDVTISGLHLIANRPLTGINAIIKVPLQALADLYQNINIENNIVEGTIRSGYFWAEDLTITENEFIHNAVNTQSLRFQMVRGTTTVTGNTFDGNTTSVGAVIFEPNIASYTMSGTIYVNENTVRRFNQFVNFYGLLEGLTSLYIEDNDVDHETNSGSSIILTTRINYTLVENLVIQNNYFENNDPIRLAVYFAGGGGGSNIPQNGQIHVYSNTAYFPNGYGQRPGDTVDASFPVGYNNAAANAGMTLAAFDLQNNVLQT</sequence>
<dbReference type="PANTHER" id="PTHR24023:SF1082">
    <property type="entry name" value="COLLAGEN TRIPLE HELIX REPEAT"/>
    <property type="match status" value="1"/>
</dbReference>
<dbReference type="Pfam" id="PF01391">
    <property type="entry name" value="Collagen"/>
    <property type="match status" value="1"/>
</dbReference>
<dbReference type="AlphaFoldDB" id="A0A1G8ASP4"/>
<dbReference type="GO" id="GO:0005615">
    <property type="term" value="C:extracellular space"/>
    <property type="evidence" value="ECO:0007669"/>
    <property type="project" value="TreeGrafter"/>
</dbReference>
<accession>A0A1G8ASP4</accession>
<dbReference type="InterPro" id="IPR012334">
    <property type="entry name" value="Pectin_lyas_fold"/>
</dbReference>
<evidence type="ECO:0000256" key="1">
    <source>
        <dbReference type="SAM" id="MobiDB-lite"/>
    </source>
</evidence>
<evidence type="ECO:0000313" key="2">
    <source>
        <dbReference type="EMBL" id="SDH24041.1"/>
    </source>
</evidence>
<dbReference type="InterPro" id="IPR050149">
    <property type="entry name" value="Collagen_superfamily"/>
</dbReference>
<keyword evidence="2" id="KW-0176">Collagen</keyword>
<dbReference type="EMBL" id="FNDK01000003">
    <property type="protein sequence ID" value="SDH24041.1"/>
    <property type="molecule type" value="Genomic_DNA"/>
</dbReference>
<proteinExistence type="predicted"/>
<feature type="region of interest" description="Disordered" evidence="1">
    <location>
        <begin position="1"/>
        <end position="135"/>
    </location>
</feature>
<dbReference type="SUPFAM" id="SSF51126">
    <property type="entry name" value="Pectin lyase-like"/>
    <property type="match status" value="1"/>
</dbReference>
<dbReference type="InterPro" id="IPR008160">
    <property type="entry name" value="Collagen"/>
</dbReference>
<dbReference type="PANTHER" id="PTHR24023">
    <property type="entry name" value="COLLAGEN ALPHA"/>
    <property type="match status" value="1"/>
</dbReference>
<feature type="compositionally biased region" description="Low complexity" evidence="1">
    <location>
        <begin position="99"/>
        <end position="117"/>
    </location>
</feature>
<protein>
    <submittedName>
        <fullName evidence="2">Collagen triple helix repeat-containing protein</fullName>
    </submittedName>
</protein>
<feature type="compositionally biased region" description="Polar residues" evidence="1">
    <location>
        <begin position="119"/>
        <end position="129"/>
    </location>
</feature>
<organism evidence="2 3">
    <name type="scientific">Alteribacillus persepolensis</name>
    <dbReference type="NCBI Taxonomy" id="568899"/>
    <lineage>
        <taxon>Bacteria</taxon>
        <taxon>Bacillati</taxon>
        <taxon>Bacillota</taxon>
        <taxon>Bacilli</taxon>
        <taxon>Bacillales</taxon>
        <taxon>Bacillaceae</taxon>
        <taxon>Alteribacillus</taxon>
    </lineage>
</organism>
<dbReference type="GO" id="GO:0030198">
    <property type="term" value="P:extracellular matrix organization"/>
    <property type="evidence" value="ECO:0007669"/>
    <property type="project" value="TreeGrafter"/>
</dbReference>
<dbReference type="Proteomes" id="UP000199163">
    <property type="component" value="Unassembled WGS sequence"/>
</dbReference>
<feature type="compositionally biased region" description="Pro residues" evidence="1">
    <location>
        <begin position="42"/>
        <end position="53"/>
    </location>
</feature>
<dbReference type="Gene3D" id="2.160.20.10">
    <property type="entry name" value="Single-stranded right-handed beta-helix, Pectin lyase-like"/>
    <property type="match status" value="1"/>
</dbReference>
<reference evidence="3" key="1">
    <citation type="submission" date="2016-10" db="EMBL/GenBank/DDBJ databases">
        <authorList>
            <person name="Varghese N."/>
            <person name="Submissions S."/>
        </authorList>
    </citation>
    <scope>NUCLEOTIDE SEQUENCE [LARGE SCALE GENOMIC DNA]</scope>
    <source>
        <strain evidence="3">DSM 21632</strain>
    </source>
</reference>
<evidence type="ECO:0000313" key="3">
    <source>
        <dbReference type="Proteomes" id="UP000199163"/>
    </source>
</evidence>
<dbReference type="GO" id="GO:0031012">
    <property type="term" value="C:extracellular matrix"/>
    <property type="evidence" value="ECO:0007669"/>
    <property type="project" value="TreeGrafter"/>
</dbReference>
<feature type="compositionally biased region" description="Pro residues" evidence="1">
    <location>
        <begin position="89"/>
        <end position="98"/>
    </location>
</feature>
<gene>
    <name evidence="2" type="ORF">SAMN05192534_1035</name>
</gene>
<dbReference type="STRING" id="568899.SAMN05192534_1035"/>